<name>A0A1H5N1X2_9MICO</name>
<keyword evidence="2" id="KW-0808">Transferase</keyword>
<evidence type="ECO:0000259" key="1">
    <source>
        <dbReference type="Pfam" id="PF04101"/>
    </source>
</evidence>
<dbReference type="Proteomes" id="UP000199220">
    <property type="component" value="Unassembled WGS sequence"/>
</dbReference>
<dbReference type="PANTHER" id="PTHR21015">
    <property type="entry name" value="UDP-N-ACETYLGLUCOSAMINE--N-ACETYLMURAMYL-(PENTAPEPTIDE) PYROPHOSPHORYL-UNDECAPRENOL N-ACETYLGLUCOSAMINE TRANSFERASE 1"/>
    <property type="match status" value="1"/>
</dbReference>
<gene>
    <name evidence="2" type="ORF">SAMN04488554_3846</name>
</gene>
<dbReference type="InterPro" id="IPR007235">
    <property type="entry name" value="Glyco_trans_28_C"/>
</dbReference>
<sequence length="404" mass="43092">MSTAGSSRRIAFYSHDTQGLGHIRRNIELAAALVEADGGTDVLLITGAPEATALDLPPRTEVLALPTVGKDSDGGYAAGAFGLALSEVLRLRSRVIWAAIRSFAPDLLVVDKVARGLGGELDRTLRKLARSTRHRTQVVLGLRDVLDAPTVARREWREQGATAAVLGYYDQVWVYGDPAVYDPIAECGLPVGVAQRARFTGYLASGRGRGLHRAEAAEVNAAPVPPGNYVLCMVGGGQDGAELARSFVRSPLPLGHLGVLVSGPYLPPAARAEIERIAAERVEMTVYSFVPNTQELIDGARAVITMGGYNTVCEALSGSAPALVVPRERPRAEQLVRAERLHAIGALDMLPADDADPVGLGRWLATAVDRPPQPRRRIDLDGLRAVPTLAQSLLNRPELLDVLA</sequence>
<dbReference type="EMBL" id="FNTX01000002">
    <property type="protein sequence ID" value="SEE95440.1"/>
    <property type="molecule type" value="Genomic_DNA"/>
</dbReference>
<dbReference type="PANTHER" id="PTHR21015:SF28">
    <property type="entry name" value="SLL1722 PROTEIN"/>
    <property type="match status" value="1"/>
</dbReference>
<protein>
    <submittedName>
        <fullName evidence="2">Predicted glycosyl transferase</fullName>
    </submittedName>
</protein>
<dbReference type="STRING" id="648782.SAMN04488554_3846"/>
<accession>A0A1H5N1X2</accession>
<proteinExistence type="predicted"/>
<dbReference type="GO" id="GO:0016758">
    <property type="term" value="F:hexosyltransferase activity"/>
    <property type="evidence" value="ECO:0007669"/>
    <property type="project" value="InterPro"/>
</dbReference>
<organism evidence="2 3">
    <name type="scientific">Ruania alba</name>
    <dbReference type="NCBI Taxonomy" id="648782"/>
    <lineage>
        <taxon>Bacteria</taxon>
        <taxon>Bacillati</taxon>
        <taxon>Actinomycetota</taxon>
        <taxon>Actinomycetes</taxon>
        <taxon>Micrococcales</taxon>
        <taxon>Ruaniaceae</taxon>
        <taxon>Ruania</taxon>
    </lineage>
</organism>
<feature type="domain" description="Glycosyl transferase family 28 C-terminal" evidence="1">
    <location>
        <begin position="233"/>
        <end position="371"/>
    </location>
</feature>
<dbReference type="AlphaFoldDB" id="A0A1H5N1X2"/>
<evidence type="ECO:0000313" key="2">
    <source>
        <dbReference type="EMBL" id="SEE95440.1"/>
    </source>
</evidence>
<reference evidence="3" key="1">
    <citation type="submission" date="2016-10" db="EMBL/GenBank/DDBJ databases">
        <authorList>
            <person name="Varghese N."/>
            <person name="Submissions S."/>
        </authorList>
    </citation>
    <scope>NUCLEOTIDE SEQUENCE [LARGE SCALE GENOMIC DNA]</scope>
    <source>
        <strain evidence="3">DSM 21368</strain>
    </source>
</reference>
<dbReference type="Gene3D" id="3.40.50.2000">
    <property type="entry name" value="Glycogen Phosphorylase B"/>
    <property type="match status" value="1"/>
</dbReference>
<dbReference type="Pfam" id="PF04101">
    <property type="entry name" value="Glyco_tran_28_C"/>
    <property type="match status" value="1"/>
</dbReference>
<dbReference type="SUPFAM" id="SSF53756">
    <property type="entry name" value="UDP-Glycosyltransferase/glycogen phosphorylase"/>
    <property type="match status" value="1"/>
</dbReference>
<dbReference type="RefSeq" id="WP_175477224.1">
    <property type="nucleotide sequence ID" value="NZ_FNTX01000002.1"/>
</dbReference>
<keyword evidence="3" id="KW-1185">Reference proteome</keyword>
<evidence type="ECO:0000313" key="3">
    <source>
        <dbReference type="Proteomes" id="UP000199220"/>
    </source>
</evidence>